<sequence>MSRYQFDKITDFTGGFLLFRVLKTGSDTRFDDIRSHFFKFLGFWIGQILWVWVVSLPLTVLNSPAVTNRGQPAFGTASDILGIIIWVIGWSIESIADVQKFRYKSSGAPKDRPIDFTHWSRARILCWWGIWTLSIAPSLHGTGSGSTRSAQLGTLVSPLFTMILLLFGSGVPTAEKPAAQKFYKMSYPDGAAQDSAEGRRPENAAWANYQAYRAQTSILLPLPPAVYRALSRWVKRTVLLDLPMYEWTP</sequence>
<keyword evidence="1" id="KW-1133">Transmembrane helix</keyword>
<dbReference type="Proteomes" id="UP000184267">
    <property type="component" value="Unassembled WGS sequence"/>
</dbReference>
<feature type="transmembrane region" description="Helical" evidence="1">
    <location>
        <begin position="37"/>
        <end position="60"/>
    </location>
</feature>
<organism evidence="2 3">
    <name type="scientific">Trametes pubescens</name>
    <name type="common">White-rot fungus</name>
    <dbReference type="NCBI Taxonomy" id="154538"/>
    <lineage>
        <taxon>Eukaryota</taxon>
        <taxon>Fungi</taxon>
        <taxon>Dikarya</taxon>
        <taxon>Basidiomycota</taxon>
        <taxon>Agaricomycotina</taxon>
        <taxon>Agaricomycetes</taxon>
        <taxon>Polyporales</taxon>
        <taxon>Polyporaceae</taxon>
        <taxon>Trametes</taxon>
    </lineage>
</organism>
<name>A0A1M2VL09_TRAPU</name>
<dbReference type="InterPro" id="IPR010721">
    <property type="entry name" value="UstE-like"/>
</dbReference>
<accession>A0A1M2VL09</accession>
<feature type="transmembrane region" description="Helical" evidence="1">
    <location>
        <begin position="122"/>
        <end position="140"/>
    </location>
</feature>
<gene>
    <name evidence="2" type="ORF">TRAPUB_869</name>
</gene>
<feature type="transmembrane region" description="Helical" evidence="1">
    <location>
        <begin position="152"/>
        <end position="174"/>
    </location>
</feature>
<keyword evidence="1" id="KW-0812">Transmembrane</keyword>
<dbReference type="Pfam" id="PF06966">
    <property type="entry name" value="DUF1295"/>
    <property type="match status" value="1"/>
</dbReference>
<dbReference type="PANTHER" id="PTHR32251:SF15">
    <property type="entry name" value="3-OXO-5-ALPHA-STEROID 4-DEHYDROGENASE (DUF1295)"/>
    <property type="match status" value="1"/>
</dbReference>
<protein>
    <submittedName>
        <fullName evidence="2">Uncharacterized protein</fullName>
    </submittedName>
</protein>
<comment type="caution">
    <text evidence="2">The sequence shown here is derived from an EMBL/GenBank/DDBJ whole genome shotgun (WGS) entry which is preliminary data.</text>
</comment>
<dbReference type="GO" id="GO:0016020">
    <property type="term" value="C:membrane"/>
    <property type="evidence" value="ECO:0007669"/>
    <property type="project" value="TreeGrafter"/>
</dbReference>
<dbReference type="AlphaFoldDB" id="A0A1M2VL09"/>
<feature type="transmembrane region" description="Helical" evidence="1">
    <location>
        <begin position="80"/>
        <end position="101"/>
    </location>
</feature>
<proteinExistence type="predicted"/>
<evidence type="ECO:0000313" key="2">
    <source>
        <dbReference type="EMBL" id="OJT08232.1"/>
    </source>
</evidence>
<dbReference type="OrthoDB" id="67965at2759"/>
<keyword evidence="1" id="KW-0472">Membrane</keyword>
<reference evidence="2 3" key="1">
    <citation type="submission" date="2016-10" db="EMBL/GenBank/DDBJ databases">
        <title>Genome sequence of the basidiomycete white-rot fungus Trametes pubescens.</title>
        <authorList>
            <person name="Makela M.R."/>
            <person name="Granchi Z."/>
            <person name="Peng M."/>
            <person name="De Vries R.P."/>
            <person name="Grigoriev I."/>
            <person name="Riley R."/>
            <person name="Hilden K."/>
        </authorList>
    </citation>
    <scope>NUCLEOTIDE SEQUENCE [LARGE SCALE GENOMIC DNA]</scope>
    <source>
        <strain evidence="2 3">FBCC735</strain>
    </source>
</reference>
<evidence type="ECO:0000256" key="1">
    <source>
        <dbReference type="SAM" id="Phobius"/>
    </source>
</evidence>
<keyword evidence="3" id="KW-1185">Reference proteome</keyword>
<evidence type="ECO:0000313" key="3">
    <source>
        <dbReference type="Proteomes" id="UP000184267"/>
    </source>
</evidence>
<dbReference type="PANTHER" id="PTHR32251">
    <property type="entry name" value="3-OXO-5-ALPHA-STEROID 4-DEHYDROGENASE"/>
    <property type="match status" value="1"/>
</dbReference>
<dbReference type="OMA" id="INSRHTQ"/>
<dbReference type="EMBL" id="MNAD01001069">
    <property type="protein sequence ID" value="OJT08232.1"/>
    <property type="molecule type" value="Genomic_DNA"/>
</dbReference>